<evidence type="ECO:0000313" key="2">
    <source>
        <dbReference type="Proteomes" id="UP001139648"/>
    </source>
</evidence>
<dbReference type="EMBL" id="JAMZEB010000002">
    <property type="protein sequence ID" value="MCP2359703.1"/>
    <property type="molecule type" value="Genomic_DNA"/>
</dbReference>
<dbReference type="AlphaFoldDB" id="A0A9X2GRS4"/>
<gene>
    <name evidence="1" type="ORF">HD597_006723</name>
</gene>
<name>A0A9X2GRS4_9ACTN</name>
<comment type="caution">
    <text evidence="1">The sequence shown here is derived from an EMBL/GenBank/DDBJ whole genome shotgun (WGS) entry which is preliminary data.</text>
</comment>
<proteinExistence type="predicted"/>
<sequence>MYRWEPHIPRGSLLCVVESSCCEEFILCSEDSQFFVRRRAANGGHEQTARGPYARAAKAWIELSSGHQHAAKVAS</sequence>
<reference evidence="1" key="1">
    <citation type="submission" date="2022-06" db="EMBL/GenBank/DDBJ databases">
        <title>Sequencing the genomes of 1000 actinobacteria strains.</title>
        <authorList>
            <person name="Klenk H.-P."/>
        </authorList>
    </citation>
    <scope>NUCLEOTIDE SEQUENCE</scope>
    <source>
        <strain evidence="1">DSM 46694</strain>
    </source>
</reference>
<dbReference type="Proteomes" id="UP001139648">
    <property type="component" value="Unassembled WGS sequence"/>
</dbReference>
<accession>A0A9X2GRS4</accession>
<protein>
    <submittedName>
        <fullName evidence="1">Uncharacterized protein</fullName>
    </submittedName>
</protein>
<keyword evidence="2" id="KW-1185">Reference proteome</keyword>
<organism evidence="1 2">
    <name type="scientific">Nonomuraea thailandensis</name>
    <dbReference type="NCBI Taxonomy" id="1188745"/>
    <lineage>
        <taxon>Bacteria</taxon>
        <taxon>Bacillati</taxon>
        <taxon>Actinomycetota</taxon>
        <taxon>Actinomycetes</taxon>
        <taxon>Streptosporangiales</taxon>
        <taxon>Streptosporangiaceae</taxon>
        <taxon>Nonomuraea</taxon>
    </lineage>
</organism>
<evidence type="ECO:0000313" key="1">
    <source>
        <dbReference type="EMBL" id="MCP2359703.1"/>
    </source>
</evidence>